<dbReference type="InterPro" id="IPR003593">
    <property type="entry name" value="AAA+_ATPase"/>
</dbReference>
<dbReference type="Pfam" id="PF02954">
    <property type="entry name" value="HTH_8"/>
    <property type="match status" value="1"/>
</dbReference>
<dbReference type="InterPro" id="IPR025662">
    <property type="entry name" value="Sigma_54_int_dom_ATP-bd_1"/>
</dbReference>
<keyword evidence="6" id="KW-0597">Phosphoprotein</keyword>
<dbReference type="GO" id="GO:0006355">
    <property type="term" value="P:regulation of DNA-templated transcription"/>
    <property type="evidence" value="ECO:0007669"/>
    <property type="project" value="InterPro"/>
</dbReference>
<dbReference type="InterPro" id="IPR002078">
    <property type="entry name" value="Sigma_54_int"/>
</dbReference>
<evidence type="ECO:0000256" key="4">
    <source>
        <dbReference type="ARBA" id="ARBA00023125"/>
    </source>
</evidence>
<dbReference type="Gene3D" id="1.10.10.60">
    <property type="entry name" value="Homeodomain-like"/>
    <property type="match status" value="1"/>
</dbReference>
<dbReference type="Pfam" id="PF25601">
    <property type="entry name" value="AAA_lid_14"/>
    <property type="match status" value="1"/>
</dbReference>
<feature type="domain" description="Response regulatory" evidence="8">
    <location>
        <begin position="5"/>
        <end position="121"/>
    </location>
</feature>
<dbReference type="PRINTS" id="PR01590">
    <property type="entry name" value="HTHFIS"/>
</dbReference>
<feature type="modified residue" description="4-aspartylphosphate" evidence="6">
    <location>
        <position position="54"/>
    </location>
</feature>
<dbReference type="InterPro" id="IPR025944">
    <property type="entry name" value="Sigma_54_int_dom_CS"/>
</dbReference>
<dbReference type="SUPFAM" id="SSF52172">
    <property type="entry name" value="CheY-like"/>
    <property type="match status" value="1"/>
</dbReference>
<sequence length="461" mass="51651">MERSRILIVEDESSMRELLAIMLQKQGYDVEGVETYEEATQKIKNGQWDLLITDLWLNDDRDGGIRVLREAQDADNFLSSIVITAHSSVDSAVEAMKLGAYDYLVKPFKNEELKLVVQKALEGKKLRIENRALRLELKRHGRLDDIVGNSLAVNAMKDLIRKVACLSSTVLILGESGTGKELVAKAIHNCSPRSDKPFVAINCGGMPENLLESELFGHVKGAFTGAVSHKDGLFKVANGGTLFLDEIGETSMALQVKLLRVLDEMKIRPVGSATDFAVDVRLISATNKDLDKMVADGRFREDFYYRLNVIPIYVPSLRERREDILLLVRHFLNRFCERAGRRITISDAAEAMLEQHSWPGNVRELENVIERAAALCDSDTIESDDLPRKLCDSTAREPSTGEIPSEGIDLNSHVDAFECSLIKQAMKRTANCQTKAAHLLSLSPRSLRYKLEKYNMKSREA</sequence>
<dbReference type="PROSITE" id="PS50045">
    <property type="entry name" value="SIGMA54_INTERACT_4"/>
    <property type="match status" value="1"/>
</dbReference>
<accession>A0A419F8I8</accession>
<name>A0A419F8I8_9BACT</name>
<comment type="caution">
    <text evidence="9">The sequence shown here is derived from an EMBL/GenBank/DDBJ whole genome shotgun (WGS) entry which is preliminary data.</text>
</comment>
<dbReference type="Gene3D" id="3.40.50.2300">
    <property type="match status" value="1"/>
</dbReference>
<dbReference type="Pfam" id="PF00158">
    <property type="entry name" value="Sigma54_activat"/>
    <property type="match status" value="1"/>
</dbReference>
<evidence type="ECO:0000259" key="8">
    <source>
        <dbReference type="PROSITE" id="PS50110"/>
    </source>
</evidence>
<evidence type="ECO:0000313" key="9">
    <source>
        <dbReference type="EMBL" id="RJP74788.1"/>
    </source>
</evidence>
<dbReference type="SUPFAM" id="SSF46689">
    <property type="entry name" value="Homeodomain-like"/>
    <property type="match status" value="1"/>
</dbReference>
<dbReference type="SMART" id="SM00382">
    <property type="entry name" value="AAA"/>
    <property type="match status" value="1"/>
</dbReference>
<dbReference type="PROSITE" id="PS00688">
    <property type="entry name" value="SIGMA54_INTERACT_3"/>
    <property type="match status" value="1"/>
</dbReference>
<dbReference type="Proteomes" id="UP000285961">
    <property type="component" value="Unassembled WGS sequence"/>
</dbReference>
<evidence type="ECO:0000256" key="3">
    <source>
        <dbReference type="ARBA" id="ARBA00023015"/>
    </source>
</evidence>
<dbReference type="SMART" id="SM00448">
    <property type="entry name" value="REC"/>
    <property type="match status" value="1"/>
</dbReference>
<proteinExistence type="predicted"/>
<dbReference type="GO" id="GO:0000160">
    <property type="term" value="P:phosphorelay signal transduction system"/>
    <property type="evidence" value="ECO:0007669"/>
    <property type="project" value="InterPro"/>
</dbReference>
<evidence type="ECO:0000256" key="5">
    <source>
        <dbReference type="ARBA" id="ARBA00023163"/>
    </source>
</evidence>
<reference evidence="9 10" key="1">
    <citation type="journal article" date="2017" name="ISME J.">
        <title>Energy and carbon metabolisms in a deep terrestrial subsurface fluid microbial community.</title>
        <authorList>
            <person name="Momper L."/>
            <person name="Jungbluth S.P."/>
            <person name="Lee M.D."/>
            <person name="Amend J.P."/>
        </authorList>
    </citation>
    <scope>NUCLEOTIDE SEQUENCE [LARGE SCALE GENOMIC DNA]</scope>
    <source>
        <strain evidence="9">SURF_17</strain>
    </source>
</reference>
<dbReference type="AlphaFoldDB" id="A0A419F8I8"/>
<evidence type="ECO:0000256" key="2">
    <source>
        <dbReference type="ARBA" id="ARBA00022840"/>
    </source>
</evidence>
<keyword evidence="2" id="KW-0067">ATP-binding</keyword>
<dbReference type="PANTHER" id="PTHR32071">
    <property type="entry name" value="TRANSCRIPTIONAL REGULATORY PROTEIN"/>
    <property type="match status" value="1"/>
</dbReference>
<organism evidence="9 10">
    <name type="scientific">Candidatus Abyssobacteria bacterium SURF_17</name>
    <dbReference type="NCBI Taxonomy" id="2093361"/>
    <lineage>
        <taxon>Bacteria</taxon>
        <taxon>Pseudomonadati</taxon>
        <taxon>Candidatus Hydrogenedentota</taxon>
        <taxon>Candidatus Abyssobacteria</taxon>
    </lineage>
</organism>
<dbReference type="InterPro" id="IPR002197">
    <property type="entry name" value="HTH_Fis"/>
</dbReference>
<dbReference type="PANTHER" id="PTHR32071:SF113">
    <property type="entry name" value="ALGINATE BIOSYNTHESIS TRANSCRIPTIONAL REGULATORY PROTEIN ALGB"/>
    <property type="match status" value="1"/>
</dbReference>
<evidence type="ECO:0000313" key="10">
    <source>
        <dbReference type="Proteomes" id="UP000285961"/>
    </source>
</evidence>
<dbReference type="PROSITE" id="PS00675">
    <property type="entry name" value="SIGMA54_INTERACT_1"/>
    <property type="match status" value="1"/>
</dbReference>
<dbReference type="FunFam" id="3.40.50.300:FF:000006">
    <property type="entry name" value="DNA-binding transcriptional regulator NtrC"/>
    <property type="match status" value="1"/>
</dbReference>
<dbReference type="EMBL" id="QZKI01000010">
    <property type="protein sequence ID" value="RJP74788.1"/>
    <property type="molecule type" value="Genomic_DNA"/>
</dbReference>
<dbReference type="InterPro" id="IPR009057">
    <property type="entry name" value="Homeodomain-like_sf"/>
</dbReference>
<keyword evidence="4" id="KW-0238">DNA-binding</keyword>
<evidence type="ECO:0000259" key="7">
    <source>
        <dbReference type="PROSITE" id="PS50045"/>
    </source>
</evidence>
<dbReference type="InterPro" id="IPR011006">
    <property type="entry name" value="CheY-like_superfamily"/>
</dbReference>
<evidence type="ECO:0000256" key="6">
    <source>
        <dbReference type="PROSITE-ProRule" id="PRU00169"/>
    </source>
</evidence>
<dbReference type="InterPro" id="IPR058031">
    <property type="entry name" value="AAA_lid_NorR"/>
</dbReference>
<dbReference type="Pfam" id="PF00072">
    <property type="entry name" value="Response_reg"/>
    <property type="match status" value="1"/>
</dbReference>
<keyword evidence="3" id="KW-0805">Transcription regulation</keyword>
<keyword evidence="5" id="KW-0804">Transcription</keyword>
<dbReference type="GO" id="GO:0005524">
    <property type="term" value="F:ATP binding"/>
    <property type="evidence" value="ECO:0007669"/>
    <property type="project" value="UniProtKB-KW"/>
</dbReference>
<feature type="domain" description="Sigma-54 factor interaction" evidence="7">
    <location>
        <begin position="146"/>
        <end position="374"/>
    </location>
</feature>
<keyword evidence="1" id="KW-0547">Nucleotide-binding</keyword>
<dbReference type="InterPro" id="IPR001789">
    <property type="entry name" value="Sig_transdc_resp-reg_receiver"/>
</dbReference>
<evidence type="ECO:0000256" key="1">
    <source>
        <dbReference type="ARBA" id="ARBA00022741"/>
    </source>
</evidence>
<gene>
    <name evidence="9" type="ORF">C4532_01540</name>
</gene>
<dbReference type="InterPro" id="IPR027417">
    <property type="entry name" value="P-loop_NTPase"/>
</dbReference>
<dbReference type="InterPro" id="IPR025943">
    <property type="entry name" value="Sigma_54_int_dom_ATP-bd_2"/>
</dbReference>
<dbReference type="Gene3D" id="1.10.8.60">
    <property type="match status" value="1"/>
</dbReference>
<dbReference type="Gene3D" id="3.40.50.300">
    <property type="entry name" value="P-loop containing nucleotide triphosphate hydrolases"/>
    <property type="match status" value="1"/>
</dbReference>
<dbReference type="SUPFAM" id="SSF52540">
    <property type="entry name" value="P-loop containing nucleoside triphosphate hydrolases"/>
    <property type="match status" value="1"/>
</dbReference>
<dbReference type="GO" id="GO:0043565">
    <property type="term" value="F:sequence-specific DNA binding"/>
    <property type="evidence" value="ECO:0007669"/>
    <property type="project" value="InterPro"/>
</dbReference>
<dbReference type="PROSITE" id="PS00676">
    <property type="entry name" value="SIGMA54_INTERACT_2"/>
    <property type="match status" value="1"/>
</dbReference>
<dbReference type="PROSITE" id="PS50110">
    <property type="entry name" value="RESPONSE_REGULATORY"/>
    <property type="match status" value="1"/>
</dbReference>
<dbReference type="CDD" id="cd00009">
    <property type="entry name" value="AAA"/>
    <property type="match status" value="1"/>
</dbReference>
<protein>
    <submittedName>
        <fullName evidence="9">Sigma-54-dependent Fis family transcriptional regulator</fullName>
    </submittedName>
</protein>